<dbReference type="STRING" id="1448308.A0A2T2NRC9"/>
<evidence type="ECO:0000256" key="10">
    <source>
        <dbReference type="SAM" id="MobiDB-lite"/>
    </source>
</evidence>
<feature type="compositionally biased region" description="Basic and acidic residues" evidence="10">
    <location>
        <begin position="1"/>
        <end position="19"/>
    </location>
</feature>
<evidence type="ECO:0000313" key="12">
    <source>
        <dbReference type="Proteomes" id="UP000240883"/>
    </source>
</evidence>
<dbReference type="InterPro" id="IPR019310">
    <property type="entry name" value="Efg1"/>
</dbReference>
<comment type="subcellular location">
    <subcellularLocation>
        <location evidence="2">Nucleus</location>
        <location evidence="2">Nucleolus</location>
    </subcellularLocation>
</comment>
<organism evidence="11 12">
    <name type="scientific">Corynespora cassiicola Philippines</name>
    <dbReference type="NCBI Taxonomy" id="1448308"/>
    <lineage>
        <taxon>Eukaryota</taxon>
        <taxon>Fungi</taxon>
        <taxon>Dikarya</taxon>
        <taxon>Ascomycota</taxon>
        <taxon>Pezizomycotina</taxon>
        <taxon>Dothideomycetes</taxon>
        <taxon>Pleosporomycetidae</taxon>
        <taxon>Pleosporales</taxon>
        <taxon>Corynesporascaceae</taxon>
        <taxon>Corynespora</taxon>
    </lineage>
</organism>
<dbReference type="EMBL" id="KZ678134">
    <property type="protein sequence ID" value="PSN68005.1"/>
    <property type="molecule type" value="Genomic_DNA"/>
</dbReference>
<feature type="region of interest" description="Disordered" evidence="10">
    <location>
        <begin position="1"/>
        <end position="57"/>
    </location>
</feature>
<proteinExistence type="inferred from homology"/>
<dbReference type="PANTHER" id="PTHR33911">
    <property type="entry name" value="RRNA-PROCESSING PROTEIN EFG1"/>
    <property type="match status" value="1"/>
</dbReference>
<feature type="compositionally biased region" description="Acidic residues" evidence="10">
    <location>
        <begin position="274"/>
        <end position="285"/>
    </location>
</feature>
<keyword evidence="7 9" id="KW-0175">Coiled coil</keyword>
<protein>
    <recommendedName>
        <fullName evidence="4">rRNA-processing protein EFG1</fullName>
    </recommendedName>
    <alternativeName>
        <fullName evidence="5">rRNA-processing protein efg1</fullName>
    </alternativeName>
</protein>
<dbReference type="InterPro" id="IPR050786">
    <property type="entry name" value="EFG1_rRNA-proc"/>
</dbReference>
<gene>
    <name evidence="11" type="ORF">BS50DRAFT_492753</name>
</gene>
<feature type="coiled-coil region" evidence="9">
    <location>
        <begin position="89"/>
        <end position="151"/>
    </location>
</feature>
<evidence type="ECO:0000256" key="4">
    <source>
        <dbReference type="ARBA" id="ARBA00018689"/>
    </source>
</evidence>
<evidence type="ECO:0000256" key="6">
    <source>
        <dbReference type="ARBA" id="ARBA00022552"/>
    </source>
</evidence>
<evidence type="ECO:0000313" key="11">
    <source>
        <dbReference type="EMBL" id="PSN68005.1"/>
    </source>
</evidence>
<comment type="similarity">
    <text evidence="3">Belongs to the EFG1 family.</text>
</comment>
<feature type="region of interest" description="Disordered" evidence="10">
    <location>
        <begin position="178"/>
        <end position="285"/>
    </location>
</feature>
<evidence type="ECO:0000256" key="9">
    <source>
        <dbReference type="SAM" id="Coils"/>
    </source>
</evidence>
<feature type="compositionally biased region" description="Basic and acidic residues" evidence="10">
    <location>
        <begin position="206"/>
        <end position="226"/>
    </location>
</feature>
<dbReference type="OrthoDB" id="47732at2759"/>
<evidence type="ECO:0000256" key="7">
    <source>
        <dbReference type="ARBA" id="ARBA00023054"/>
    </source>
</evidence>
<accession>A0A2T2NRC9</accession>
<dbReference type="PANTHER" id="PTHR33911:SF1">
    <property type="entry name" value="RRNA-PROCESSING PROTEIN EFG1"/>
    <property type="match status" value="1"/>
</dbReference>
<dbReference type="GO" id="GO:0000462">
    <property type="term" value="P:maturation of SSU-rRNA from tricistronic rRNA transcript (SSU-rRNA, 5.8S rRNA, LSU-rRNA)"/>
    <property type="evidence" value="ECO:0007669"/>
    <property type="project" value="TreeGrafter"/>
</dbReference>
<evidence type="ECO:0000256" key="2">
    <source>
        <dbReference type="ARBA" id="ARBA00004604"/>
    </source>
</evidence>
<dbReference type="GO" id="GO:0005730">
    <property type="term" value="C:nucleolus"/>
    <property type="evidence" value="ECO:0007669"/>
    <property type="project" value="UniProtKB-SubCell"/>
</dbReference>
<dbReference type="Pfam" id="PF10153">
    <property type="entry name" value="Efg1"/>
    <property type="match status" value="1"/>
</dbReference>
<name>A0A2T2NRC9_CORCC</name>
<evidence type="ECO:0000256" key="8">
    <source>
        <dbReference type="ARBA" id="ARBA00023242"/>
    </source>
</evidence>
<feature type="compositionally biased region" description="Basic residues" evidence="10">
    <location>
        <begin position="240"/>
        <end position="253"/>
    </location>
</feature>
<sequence length="285" mass="32756">MSQKRKHEESSSSRNDVTKPTKKHKPDFKPGNPYNRSKGKNVPKLEPKANATGALKSRIRDLKRLLEHVDNEPKYKMPANVRIERERELETCEHELEEKLAAAREAEFRSKMIGKYHQVRFFDRQKATRILKRLQKELSTLDDQSKKAELERKIHNAEVDVNYAMYYPLMKPYSSLYPKSKHEQGKSAEPGDEMSKQQQTGQSDGAKGDPEMWRAIEKAMKEDTLDALRNSTTGAPVPQPKKKEKKQSKKQKKQQQTGILQSMLNETKAAAVQAEDEDSDGGFFE</sequence>
<keyword evidence="8" id="KW-0539">Nucleus</keyword>
<evidence type="ECO:0000256" key="1">
    <source>
        <dbReference type="ARBA" id="ARBA00002773"/>
    </source>
</evidence>
<dbReference type="Proteomes" id="UP000240883">
    <property type="component" value="Unassembled WGS sequence"/>
</dbReference>
<comment type="function">
    <text evidence="1">Involved in rRNA processing.</text>
</comment>
<dbReference type="AlphaFoldDB" id="A0A2T2NRC9"/>
<evidence type="ECO:0000256" key="3">
    <source>
        <dbReference type="ARBA" id="ARBA00006916"/>
    </source>
</evidence>
<reference evidence="11 12" key="1">
    <citation type="journal article" date="2018" name="Front. Microbiol.">
        <title>Genome-Wide Analysis of Corynespora cassiicola Leaf Fall Disease Putative Effectors.</title>
        <authorList>
            <person name="Lopez D."/>
            <person name="Ribeiro S."/>
            <person name="Label P."/>
            <person name="Fumanal B."/>
            <person name="Venisse J.S."/>
            <person name="Kohler A."/>
            <person name="de Oliveira R.R."/>
            <person name="Labutti K."/>
            <person name="Lipzen A."/>
            <person name="Lail K."/>
            <person name="Bauer D."/>
            <person name="Ohm R.A."/>
            <person name="Barry K.W."/>
            <person name="Spatafora J."/>
            <person name="Grigoriev I.V."/>
            <person name="Martin F.M."/>
            <person name="Pujade-Renaud V."/>
        </authorList>
    </citation>
    <scope>NUCLEOTIDE SEQUENCE [LARGE SCALE GENOMIC DNA]</scope>
    <source>
        <strain evidence="11 12">Philippines</strain>
    </source>
</reference>
<evidence type="ECO:0000256" key="5">
    <source>
        <dbReference type="ARBA" id="ARBA00019827"/>
    </source>
</evidence>
<keyword evidence="12" id="KW-1185">Reference proteome</keyword>
<dbReference type="GO" id="GO:0030688">
    <property type="term" value="C:preribosome, small subunit precursor"/>
    <property type="evidence" value="ECO:0007669"/>
    <property type="project" value="TreeGrafter"/>
</dbReference>
<keyword evidence="6" id="KW-0698">rRNA processing</keyword>